<keyword evidence="2" id="KW-0001">2Fe-2S</keyword>
<organism evidence="6 7">
    <name type="scientific">Paraburkholderia terrae</name>
    <dbReference type="NCBI Taxonomy" id="311230"/>
    <lineage>
        <taxon>Bacteria</taxon>
        <taxon>Pseudomonadati</taxon>
        <taxon>Pseudomonadota</taxon>
        <taxon>Betaproteobacteria</taxon>
        <taxon>Burkholderiales</taxon>
        <taxon>Burkholderiaceae</taxon>
        <taxon>Paraburkholderia</taxon>
    </lineage>
</organism>
<dbReference type="PRINTS" id="PR00371">
    <property type="entry name" value="FPNCR"/>
</dbReference>
<dbReference type="Gene3D" id="2.40.30.10">
    <property type="entry name" value="Translation factors"/>
    <property type="match status" value="1"/>
</dbReference>
<keyword evidence="2" id="KW-0479">Metal-binding</keyword>
<evidence type="ECO:0000256" key="1">
    <source>
        <dbReference type="ARBA" id="ARBA00001974"/>
    </source>
</evidence>
<dbReference type="SUPFAM" id="SSF63380">
    <property type="entry name" value="Riboflavin synthase domain-like"/>
    <property type="match status" value="1"/>
</dbReference>
<feature type="domain" description="FAD-binding FR-type" evidence="5">
    <location>
        <begin position="87"/>
        <end position="189"/>
    </location>
</feature>
<dbReference type="GO" id="GO:0051537">
    <property type="term" value="F:2 iron, 2 sulfur cluster binding"/>
    <property type="evidence" value="ECO:0007669"/>
    <property type="project" value="UniProtKB-KW"/>
</dbReference>
<dbReference type="EMBL" id="CP026113">
    <property type="protein sequence ID" value="AUT65533.1"/>
    <property type="molecule type" value="Genomic_DNA"/>
</dbReference>
<dbReference type="PANTHER" id="PTHR47354">
    <property type="entry name" value="NADH OXIDOREDUCTASE HCR"/>
    <property type="match status" value="1"/>
</dbReference>
<dbReference type="PROSITE" id="PS00197">
    <property type="entry name" value="2FE2S_FER_1"/>
    <property type="match status" value="1"/>
</dbReference>
<evidence type="ECO:0000256" key="2">
    <source>
        <dbReference type="ARBA" id="ARBA00022714"/>
    </source>
</evidence>
<accession>A0A2I8F146</accession>
<evidence type="ECO:0000259" key="4">
    <source>
        <dbReference type="PROSITE" id="PS51085"/>
    </source>
</evidence>
<dbReference type="Pfam" id="PF00175">
    <property type="entry name" value="NAD_binding_1"/>
    <property type="match status" value="1"/>
</dbReference>
<keyword evidence="2" id="KW-0411">Iron-sulfur</keyword>
<keyword evidence="2" id="KW-0408">Iron</keyword>
<dbReference type="InterPro" id="IPR001433">
    <property type="entry name" value="OxRdtase_FAD/NAD-bd"/>
</dbReference>
<evidence type="ECO:0000313" key="7">
    <source>
        <dbReference type="Proteomes" id="UP000243502"/>
    </source>
</evidence>
<dbReference type="InterPro" id="IPR008333">
    <property type="entry name" value="Cbr1-like_FAD-bd_dom"/>
</dbReference>
<keyword evidence="6" id="KW-0560">Oxidoreductase</keyword>
<dbReference type="InterPro" id="IPR036010">
    <property type="entry name" value="2Fe-2S_ferredoxin-like_sf"/>
</dbReference>
<dbReference type="InterPro" id="IPR050415">
    <property type="entry name" value="MRET"/>
</dbReference>
<name>A0A2I8F146_9BURK</name>
<dbReference type="InterPro" id="IPR001041">
    <property type="entry name" value="2Fe-2S_ferredoxin-type"/>
</dbReference>
<protein>
    <submittedName>
        <fullName evidence="6">Naphthalene 1,2-dioxygenase</fullName>
    </submittedName>
</protein>
<evidence type="ECO:0000256" key="3">
    <source>
        <dbReference type="ARBA" id="ARBA00034078"/>
    </source>
</evidence>
<dbReference type="CDD" id="cd00207">
    <property type="entry name" value="fer2"/>
    <property type="match status" value="1"/>
</dbReference>
<keyword evidence="6" id="KW-0223">Dioxygenase</keyword>
<dbReference type="SUPFAM" id="SSF54292">
    <property type="entry name" value="2Fe-2S ferredoxin-like"/>
    <property type="match status" value="1"/>
</dbReference>
<comment type="cofactor">
    <cofactor evidence="1">
        <name>FAD</name>
        <dbReference type="ChEBI" id="CHEBI:57692"/>
    </cofactor>
</comment>
<dbReference type="OrthoDB" id="9806195at2"/>
<dbReference type="Pfam" id="PF00970">
    <property type="entry name" value="FAD_binding_6"/>
    <property type="match status" value="1"/>
</dbReference>
<comment type="cofactor">
    <cofactor evidence="3">
        <name>[2Fe-2S] cluster</name>
        <dbReference type="ChEBI" id="CHEBI:190135"/>
    </cofactor>
</comment>
<feature type="domain" description="2Fe-2S ferredoxin-type" evidence="4">
    <location>
        <begin position="1"/>
        <end position="85"/>
    </location>
</feature>
<dbReference type="RefSeq" id="WP_042316770.1">
    <property type="nucleotide sequence ID" value="NZ_CP026113.1"/>
</dbReference>
<dbReference type="GO" id="GO:0051213">
    <property type="term" value="F:dioxygenase activity"/>
    <property type="evidence" value="ECO:0007669"/>
    <property type="project" value="UniProtKB-KW"/>
</dbReference>
<dbReference type="CDD" id="cd06187">
    <property type="entry name" value="O2ase_reductase_like"/>
    <property type="match status" value="1"/>
</dbReference>
<dbReference type="SUPFAM" id="SSF52343">
    <property type="entry name" value="Ferredoxin reductase-like, C-terminal NADP-linked domain"/>
    <property type="match status" value="1"/>
</dbReference>
<dbReference type="Gene3D" id="3.10.20.30">
    <property type="match status" value="1"/>
</dbReference>
<sequence length="333" mass="35309">MQLHVQPTGQSISFASGDNLLDTLRHANVPISYSCSAGRCGTCRCKLIGGALQVGSERVDPSAQDVLACQATLTSDCTIEIPEPDEVVVHPARILKGIVESVDAPVHDVRIVRFRTNRPLSFSPGQFATLQFAPGLERPYSMASVEGDDLLEFHIRIVPGGRVSEHVAQVLKAGDTVRISGPLGTSYLRRTHDGPIVCVGGGTGLAPVLSITRASLEAGNRRPVHLYFGVRSEADLYGARTLADLQQRYPNLRVQIVVASGPAHEGHRAGLVPDAIGADWLASDALRDFHGYVCGAPPMVEAVTAALVAKGLAAARIYADAFFAQPQAVAQPA</sequence>
<dbReference type="Gene3D" id="3.40.50.80">
    <property type="entry name" value="Nucleotide-binding domain of ferredoxin-NADP reductase (FNR) module"/>
    <property type="match status" value="1"/>
</dbReference>
<dbReference type="InterPro" id="IPR012675">
    <property type="entry name" value="Beta-grasp_dom_sf"/>
</dbReference>
<dbReference type="InterPro" id="IPR017938">
    <property type="entry name" value="Riboflavin_synthase-like_b-brl"/>
</dbReference>
<dbReference type="PROSITE" id="PS51085">
    <property type="entry name" value="2FE2S_FER_2"/>
    <property type="match status" value="1"/>
</dbReference>
<dbReference type="InterPro" id="IPR006058">
    <property type="entry name" value="2Fe2S_fd_BS"/>
</dbReference>
<reference evidence="6 7" key="1">
    <citation type="submission" date="2018-01" db="EMBL/GenBank/DDBJ databases">
        <title>Species boundaries and ecological features among Paraburkholderia terrae DSMZ17804T, P. hospita DSMZ17164T and P. caribensis DSMZ13236T.</title>
        <authorList>
            <person name="Pratama A.A."/>
        </authorList>
    </citation>
    <scope>NUCLEOTIDE SEQUENCE [LARGE SCALE GENOMIC DNA]</scope>
    <source>
        <strain evidence="6 7">DSM 17804</strain>
    </source>
</reference>
<dbReference type="InterPro" id="IPR017927">
    <property type="entry name" value="FAD-bd_FR_type"/>
</dbReference>
<evidence type="ECO:0000259" key="5">
    <source>
        <dbReference type="PROSITE" id="PS51384"/>
    </source>
</evidence>
<proteinExistence type="predicted"/>
<dbReference type="Proteomes" id="UP000243502">
    <property type="component" value="Chromosome 3"/>
</dbReference>
<dbReference type="AlphaFoldDB" id="A0A2I8F146"/>
<dbReference type="InterPro" id="IPR039261">
    <property type="entry name" value="FNR_nucleotide-bd"/>
</dbReference>
<gene>
    <name evidence="6" type="ORF">C2L65_39085</name>
</gene>
<dbReference type="Pfam" id="PF00111">
    <property type="entry name" value="Fer2"/>
    <property type="match status" value="1"/>
</dbReference>
<dbReference type="PRINTS" id="PR00410">
    <property type="entry name" value="PHEHYDRXLASE"/>
</dbReference>
<evidence type="ECO:0000313" key="6">
    <source>
        <dbReference type="EMBL" id="AUT65533.1"/>
    </source>
</evidence>
<dbReference type="InterPro" id="IPR001709">
    <property type="entry name" value="Flavoprot_Pyr_Nucl_cyt_Rdtase"/>
</dbReference>
<dbReference type="PROSITE" id="PS51384">
    <property type="entry name" value="FAD_FR"/>
    <property type="match status" value="1"/>
</dbReference>
<dbReference type="KEGG" id="pter:C2L65_39085"/>
<dbReference type="PANTHER" id="PTHR47354:SF5">
    <property type="entry name" value="PROTEIN RFBI"/>
    <property type="match status" value="1"/>
</dbReference>